<dbReference type="NCBIfam" id="TIGR00360">
    <property type="entry name" value="ComEC_N-term"/>
    <property type="match status" value="1"/>
</dbReference>
<keyword evidence="9" id="KW-1185">Reference proteome</keyword>
<organism evidence="8 9">
    <name type="scientific">Neisseria arctica</name>
    <dbReference type="NCBI Taxonomy" id="1470200"/>
    <lineage>
        <taxon>Bacteria</taxon>
        <taxon>Pseudomonadati</taxon>
        <taxon>Pseudomonadota</taxon>
        <taxon>Betaproteobacteria</taxon>
        <taxon>Neisseriales</taxon>
        <taxon>Neisseriaceae</taxon>
        <taxon>Neisseria</taxon>
    </lineage>
</organism>
<comment type="caution">
    <text evidence="8">The sequence shown here is derived from an EMBL/GenBank/DDBJ whole genome shotgun (WGS) entry which is preliminary data.</text>
</comment>
<feature type="transmembrane region" description="Helical" evidence="6">
    <location>
        <begin position="332"/>
        <end position="349"/>
    </location>
</feature>
<sequence length="742" mass="82142">MVFGKILPFWVTGVVVSFALPTAEAWLILVMVLLLFAMVWQFPKLLLPLFFVSGIAYGVWRTQNSLSAQWPLEAQQVRLSVTVTDLPQKDENRVRLRVEAIDEKGRSYRLQLSDYQLRDWPVGSRWLINARVRPPIGEVNTVGFNREAWALANRINGIGTVGKWRESLGQSASIPIQKLREAISLNWQGDSHSMVFSDGRALMRALGIGEQGALSIRLWQVFRPLGLSHLVSISGLHVGMVAFWAGWLLKKLLYILPYTPARPKAWILAAGVSTGLAYAALAGFSIPTQRSILMLFAFAWAWWRGSGCSVWQGWWQALAMVLLIEPSAVLDNGFWLSFGLVAALLWISFGRNRKYISGWRLAVDGQLAVTVLSVIVLGVLFSSVPIISPLVNAVAIPWFSWILVPLALLASLLPWPPLQWLAAAAGEYTLQVLAKLAEYAPEYTIAAAPWPLVVLAVIAAGLVLLPRGLGLKPFALIVLLGFLVYKPPMLEKEHLKATVWDVGQGLSVLLQTRNHSLLFDTGTEAAANMAVVPSLNAAGVKRLDGLVLSHHDVDHDGGFTILAKAKQPDVVWAGQPEFYPNVRHCEEQAWQWDGVRFEFLRAAAMSGKEHDNDQSCILRVLVGHQALLLTGDLSQAGEQALVNHYGKSLYSQVLLLGHHGSNSSSSGTFLNVVSPVYAVASSGYANPYQHPSKAVRNRIRAHDARLLRTDLSGGLWFELDNEGIRQGRLKIWKPYWQKKPFE</sequence>
<protein>
    <submittedName>
        <fullName evidence="8">Competence protein ComA</fullName>
    </submittedName>
</protein>
<dbReference type="EMBL" id="JTDO01000004">
    <property type="protein sequence ID" value="KLT73397.1"/>
    <property type="molecule type" value="Genomic_DNA"/>
</dbReference>
<feature type="transmembrane region" description="Helical" evidence="6">
    <location>
        <begin position="390"/>
        <end position="413"/>
    </location>
</feature>
<evidence type="ECO:0000256" key="5">
    <source>
        <dbReference type="ARBA" id="ARBA00023136"/>
    </source>
</evidence>
<dbReference type="NCBIfam" id="TIGR00361">
    <property type="entry name" value="ComEC_Rec2"/>
    <property type="match status" value="1"/>
</dbReference>
<evidence type="ECO:0000259" key="7">
    <source>
        <dbReference type="SMART" id="SM00849"/>
    </source>
</evidence>
<evidence type="ECO:0000256" key="3">
    <source>
        <dbReference type="ARBA" id="ARBA00022692"/>
    </source>
</evidence>
<dbReference type="InterPro" id="IPR052159">
    <property type="entry name" value="Competence_DNA_uptake"/>
</dbReference>
<dbReference type="Proteomes" id="UP000036027">
    <property type="component" value="Unassembled WGS sequence"/>
</dbReference>
<feature type="transmembrane region" description="Helical" evidence="6">
    <location>
        <begin position="443"/>
        <end position="463"/>
    </location>
</feature>
<gene>
    <name evidence="8" type="ORF">PL75_03700</name>
</gene>
<dbReference type="Pfam" id="PF00753">
    <property type="entry name" value="Lactamase_B"/>
    <property type="match status" value="1"/>
</dbReference>
<feature type="transmembrane region" description="Helical" evidence="6">
    <location>
        <begin position="265"/>
        <end position="286"/>
    </location>
</feature>
<dbReference type="AlphaFoldDB" id="A0A0J0YTF4"/>
<evidence type="ECO:0000313" key="8">
    <source>
        <dbReference type="EMBL" id="KLT73397.1"/>
    </source>
</evidence>
<keyword evidence="5 6" id="KW-0472">Membrane</keyword>
<feature type="transmembrane region" description="Helical" evidence="6">
    <location>
        <begin position="361"/>
        <end position="384"/>
    </location>
</feature>
<feature type="domain" description="Metallo-beta-lactamase" evidence="7">
    <location>
        <begin position="504"/>
        <end position="684"/>
    </location>
</feature>
<evidence type="ECO:0000256" key="1">
    <source>
        <dbReference type="ARBA" id="ARBA00004651"/>
    </source>
</evidence>
<evidence type="ECO:0000313" key="9">
    <source>
        <dbReference type="Proteomes" id="UP000036027"/>
    </source>
</evidence>
<dbReference type="RefSeq" id="WP_047760634.1">
    <property type="nucleotide sequence ID" value="NZ_CP091510.1"/>
</dbReference>
<dbReference type="InterPro" id="IPR004797">
    <property type="entry name" value="Competence_ComEC/Rec2"/>
</dbReference>
<feature type="transmembrane region" description="Helical" evidence="6">
    <location>
        <begin position="7"/>
        <end position="36"/>
    </location>
</feature>
<keyword evidence="4 6" id="KW-1133">Transmembrane helix</keyword>
<dbReference type="InterPro" id="IPR025405">
    <property type="entry name" value="DUF4131"/>
</dbReference>
<dbReference type="Pfam" id="PF03772">
    <property type="entry name" value="Competence"/>
    <property type="match status" value="1"/>
</dbReference>
<dbReference type="InterPro" id="IPR004477">
    <property type="entry name" value="ComEC_N"/>
</dbReference>
<dbReference type="InterPro" id="IPR036866">
    <property type="entry name" value="RibonucZ/Hydroxyglut_hydro"/>
</dbReference>
<dbReference type="InterPro" id="IPR001279">
    <property type="entry name" value="Metallo-B-lactamas"/>
</dbReference>
<dbReference type="CDD" id="cd07731">
    <property type="entry name" value="ComA-like_MBL-fold"/>
    <property type="match status" value="1"/>
</dbReference>
<feature type="transmembrane region" description="Helical" evidence="6">
    <location>
        <begin position="225"/>
        <end position="245"/>
    </location>
</feature>
<dbReference type="STRING" id="1470200.PL75_03700"/>
<dbReference type="Pfam" id="PF13567">
    <property type="entry name" value="DUF4131"/>
    <property type="match status" value="1"/>
</dbReference>
<dbReference type="GO" id="GO:0005886">
    <property type="term" value="C:plasma membrane"/>
    <property type="evidence" value="ECO:0007669"/>
    <property type="project" value="UniProtKB-SubCell"/>
</dbReference>
<proteinExistence type="predicted"/>
<name>A0A0J0YTF4_9NEIS</name>
<dbReference type="SUPFAM" id="SSF56281">
    <property type="entry name" value="Metallo-hydrolase/oxidoreductase"/>
    <property type="match status" value="1"/>
</dbReference>
<comment type="subcellular location">
    <subcellularLocation>
        <location evidence="1">Cell membrane</location>
        <topology evidence="1">Multi-pass membrane protein</topology>
    </subcellularLocation>
</comment>
<accession>A0A0J0YTF4</accession>
<dbReference type="PANTHER" id="PTHR30619:SF1">
    <property type="entry name" value="RECOMBINATION PROTEIN 2"/>
    <property type="match status" value="1"/>
</dbReference>
<evidence type="ECO:0000256" key="2">
    <source>
        <dbReference type="ARBA" id="ARBA00022475"/>
    </source>
</evidence>
<evidence type="ECO:0000256" key="4">
    <source>
        <dbReference type="ARBA" id="ARBA00022989"/>
    </source>
</evidence>
<keyword evidence="2" id="KW-1003">Cell membrane</keyword>
<dbReference type="OrthoDB" id="9761531at2"/>
<evidence type="ECO:0000256" key="6">
    <source>
        <dbReference type="SAM" id="Phobius"/>
    </source>
</evidence>
<feature type="transmembrane region" description="Helical" evidence="6">
    <location>
        <begin position="42"/>
        <end position="60"/>
    </location>
</feature>
<dbReference type="GO" id="GO:0030420">
    <property type="term" value="P:establishment of competence for transformation"/>
    <property type="evidence" value="ECO:0007669"/>
    <property type="project" value="InterPro"/>
</dbReference>
<dbReference type="PANTHER" id="PTHR30619">
    <property type="entry name" value="DNA INTERNALIZATION/COMPETENCE PROTEIN COMEC/REC2"/>
    <property type="match status" value="1"/>
</dbReference>
<dbReference type="Gene3D" id="3.60.15.10">
    <property type="entry name" value="Ribonuclease Z/Hydroxyacylglutathione hydrolase-like"/>
    <property type="match status" value="1"/>
</dbReference>
<dbReference type="InterPro" id="IPR035681">
    <property type="entry name" value="ComA-like_MBL"/>
</dbReference>
<dbReference type="PATRIC" id="fig|1470200.3.peg.1859"/>
<feature type="transmembrane region" description="Helical" evidence="6">
    <location>
        <begin position="293"/>
        <end position="312"/>
    </location>
</feature>
<reference evidence="8 9" key="1">
    <citation type="submission" date="2014-11" db="EMBL/GenBank/DDBJ databases">
        <title>Genome of a novel goose pathogen.</title>
        <authorList>
            <person name="Hansen C.M."/>
            <person name="Hueffer K."/>
            <person name="Choi S.C."/>
        </authorList>
    </citation>
    <scope>NUCLEOTIDE SEQUENCE [LARGE SCALE GENOMIC DNA]</scope>
    <source>
        <strain evidence="8 9">KH1503</strain>
    </source>
</reference>
<keyword evidence="3 6" id="KW-0812">Transmembrane</keyword>
<dbReference type="SMART" id="SM00849">
    <property type="entry name" value="Lactamase_B"/>
    <property type="match status" value="1"/>
</dbReference>